<gene>
    <name evidence="1" type="ORF">DFP87_1357</name>
</gene>
<dbReference type="Proteomes" id="UP000252124">
    <property type="component" value="Unassembled WGS sequence"/>
</dbReference>
<comment type="caution">
    <text evidence="1">The sequence shown here is derived from an EMBL/GenBank/DDBJ whole genome shotgun (WGS) entry which is preliminary data.</text>
</comment>
<evidence type="ECO:0000313" key="2">
    <source>
        <dbReference type="Proteomes" id="UP000252124"/>
    </source>
</evidence>
<reference evidence="1 2" key="1">
    <citation type="submission" date="2018-06" db="EMBL/GenBank/DDBJ databases">
        <title>Genomic Encyclopedia of Type Strains, Phase III (KMG-III): the genomes of soil and plant-associated and newly described type strains.</title>
        <authorList>
            <person name="Whitman W."/>
        </authorList>
    </citation>
    <scope>NUCLEOTIDE SEQUENCE [LARGE SCALE GENOMIC DNA]</scope>
    <source>
        <strain evidence="1 2">CECT 7342</strain>
    </source>
</reference>
<sequence>MDDLKQMLRNAWDMRWYYAILLGPLVYYVGW</sequence>
<evidence type="ECO:0000313" key="1">
    <source>
        <dbReference type="EMBL" id="RBP09284.1"/>
    </source>
</evidence>
<dbReference type="EMBL" id="QNRM01000035">
    <property type="protein sequence ID" value="RBP09284.1"/>
    <property type="molecule type" value="Genomic_DNA"/>
</dbReference>
<name>A0ABX9FS97_9BURK</name>
<organism evidence="1 2">
    <name type="scientific">Achromobacter marplatensis</name>
    <dbReference type="NCBI Taxonomy" id="470868"/>
    <lineage>
        <taxon>Bacteria</taxon>
        <taxon>Pseudomonadati</taxon>
        <taxon>Pseudomonadota</taxon>
        <taxon>Betaproteobacteria</taxon>
        <taxon>Burkholderiales</taxon>
        <taxon>Alcaligenaceae</taxon>
        <taxon>Achromobacter</taxon>
    </lineage>
</organism>
<accession>A0ABX9FS97</accession>
<protein>
    <submittedName>
        <fullName evidence="1">Uncharacterized protein</fullName>
    </submittedName>
</protein>
<proteinExistence type="predicted"/>
<keyword evidence="2" id="KW-1185">Reference proteome</keyword>